<dbReference type="InterPro" id="IPR002509">
    <property type="entry name" value="NODB_dom"/>
</dbReference>
<dbReference type="Gene3D" id="3.20.20.370">
    <property type="entry name" value="Glycoside hydrolase/deacetylase"/>
    <property type="match status" value="1"/>
</dbReference>
<gene>
    <name evidence="3" type="ORF">Q3M24_04115</name>
</gene>
<dbReference type="PANTHER" id="PTHR10587">
    <property type="entry name" value="GLYCOSYL TRANSFERASE-RELATED"/>
    <property type="match status" value="1"/>
</dbReference>
<keyword evidence="1" id="KW-1133">Transmembrane helix</keyword>
<dbReference type="Pfam" id="PF01522">
    <property type="entry name" value="Polysacc_deac_1"/>
    <property type="match status" value="1"/>
</dbReference>
<evidence type="ECO:0000256" key="1">
    <source>
        <dbReference type="SAM" id="Phobius"/>
    </source>
</evidence>
<feature type="domain" description="NodB homology" evidence="2">
    <location>
        <begin position="67"/>
        <end position="249"/>
    </location>
</feature>
<reference evidence="3" key="1">
    <citation type="journal article" date="2024" name="Syst. Appl. Microbiol.">
        <title>First single-strain enrichments of Electrothrix cable bacteria, description of E. aestuarii sp. nov. and E. rattekaaiensis sp. nov., and proposal of a cable bacteria taxonomy following the rules of the SeqCode.</title>
        <authorList>
            <person name="Plum-Jensen L.E."/>
            <person name="Schramm A."/>
            <person name="Marshall I.P.G."/>
        </authorList>
    </citation>
    <scope>NUCLEOTIDE SEQUENCE</scope>
    <source>
        <strain evidence="3">Rat1</strain>
    </source>
</reference>
<feature type="transmembrane region" description="Helical" evidence="1">
    <location>
        <begin position="38"/>
        <end position="59"/>
    </location>
</feature>
<dbReference type="EC" id="3.-.-.-" evidence="3"/>
<dbReference type="EMBL" id="CP159373">
    <property type="protein sequence ID" value="XCN73950.1"/>
    <property type="molecule type" value="Genomic_DNA"/>
</dbReference>
<organism evidence="3">
    <name type="scientific">Candidatus Electrothrix aestuarii</name>
    <dbReference type="NCBI Taxonomy" id="3062594"/>
    <lineage>
        <taxon>Bacteria</taxon>
        <taxon>Pseudomonadati</taxon>
        <taxon>Thermodesulfobacteriota</taxon>
        <taxon>Desulfobulbia</taxon>
        <taxon>Desulfobulbales</taxon>
        <taxon>Desulfobulbaceae</taxon>
        <taxon>Candidatus Electrothrix</taxon>
    </lineage>
</organism>
<dbReference type="GO" id="GO:0005975">
    <property type="term" value="P:carbohydrate metabolic process"/>
    <property type="evidence" value="ECO:0007669"/>
    <property type="project" value="InterPro"/>
</dbReference>
<dbReference type="CDD" id="cd10917">
    <property type="entry name" value="CE4_NodB_like_6s_7s"/>
    <property type="match status" value="1"/>
</dbReference>
<protein>
    <submittedName>
        <fullName evidence="3">Polysaccharide deacetylase family protein</fullName>
        <ecNumber evidence="3">3.-.-.-</ecNumber>
    </submittedName>
</protein>
<evidence type="ECO:0000259" key="2">
    <source>
        <dbReference type="PROSITE" id="PS51677"/>
    </source>
</evidence>
<dbReference type="InterPro" id="IPR050248">
    <property type="entry name" value="Polysacc_deacetylase_ArnD"/>
</dbReference>
<keyword evidence="1" id="KW-0812">Transmembrane</keyword>
<keyword evidence="1" id="KW-0472">Membrane</keyword>
<name>A0AAU8LYP9_9BACT</name>
<dbReference type="GO" id="GO:0016810">
    <property type="term" value="F:hydrolase activity, acting on carbon-nitrogen (but not peptide) bonds"/>
    <property type="evidence" value="ECO:0007669"/>
    <property type="project" value="InterPro"/>
</dbReference>
<dbReference type="PROSITE" id="PS51677">
    <property type="entry name" value="NODB"/>
    <property type="match status" value="1"/>
</dbReference>
<dbReference type="KEGG" id="eaj:Q3M24_04115"/>
<feature type="transmembrane region" description="Helical" evidence="1">
    <location>
        <begin position="12"/>
        <end position="32"/>
    </location>
</feature>
<evidence type="ECO:0000313" key="3">
    <source>
        <dbReference type="EMBL" id="XCN73950.1"/>
    </source>
</evidence>
<accession>A0AAU8LYP9</accession>
<keyword evidence="3" id="KW-0378">Hydrolase</keyword>
<reference evidence="3" key="2">
    <citation type="submission" date="2024-06" db="EMBL/GenBank/DDBJ databases">
        <authorList>
            <person name="Plum-Jensen L.E."/>
            <person name="Schramm A."/>
            <person name="Marshall I.P.G."/>
        </authorList>
    </citation>
    <scope>NUCLEOTIDE SEQUENCE</scope>
    <source>
        <strain evidence="3">Rat1</strain>
    </source>
</reference>
<dbReference type="SUPFAM" id="SSF88713">
    <property type="entry name" value="Glycoside hydrolase/deacetylase"/>
    <property type="match status" value="1"/>
</dbReference>
<dbReference type="AlphaFoldDB" id="A0AAU8LYP9"/>
<dbReference type="InterPro" id="IPR011330">
    <property type="entry name" value="Glyco_hydro/deAcase_b/a-brl"/>
</dbReference>
<proteinExistence type="predicted"/>
<sequence>MLIPAKLCKAEKTGIVALLSAVLCFFIFPTLALVPLSIFLLLCFLAPFFPGISFFLPVISRAKPGTEGIVLTFDDGPSPEFTPILLDLLAHYALPATFFVIGKKAAEHPELIAQILAAGHSIAHHSWDHDYFLMLRSTESIQQDLHRTQEVLVSAGVRPLLFRPPVGITGPRLKKVLEQEGLLAVNYSCRALDRGNRQIVGLADKIMRKVRPGDIIMLHDLPTFQKKESALLCTEFDLLFQRLTGKCRVIPMEEALQRPVMHLEKGLTPSGPC</sequence>